<evidence type="ECO:0000313" key="2">
    <source>
        <dbReference type="Proteomes" id="UP000575985"/>
    </source>
</evidence>
<dbReference type="PANTHER" id="PTHR36439:SF1">
    <property type="entry name" value="DUF1697 DOMAIN-CONTAINING PROTEIN"/>
    <property type="match status" value="1"/>
</dbReference>
<comment type="caution">
    <text evidence="1">The sequence shown here is derived from an EMBL/GenBank/DDBJ whole genome shotgun (WGS) entry which is preliminary data.</text>
</comment>
<dbReference type="Gene3D" id="3.30.70.1280">
    <property type="entry name" value="SP0830-like domains"/>
    <property type="match status" value="1"/>
</dbReference>
<reference evidence="1 2" key="1">
    <citation type="submission" date="2020-07" db="EMBL/GenBank/DDBJ databases">
        <title>Sequencing the genomes of 1000 actinobacteria strains.</title>
        <authorList>
            <person name="Klenk H.-P."/>
        </authorList>
    </citation>
    <scope>NUCLEOTIDE SEQUENCE [LARGE SCALE GENOMIC DNA]</scope>
    <source>
        <strain evidence="1 2">DSM 45927</strain>
    </source>
</reference>
<dbReference type="Proteomes" id="UP000575985">
    <property type="component" value="Unassembled WGS sequence"/>
</dbReference>
<gene>
    <name evidence="1" type="ORF">HNR12_000453</name>
</gene>
<name>A0A853BI20_9ACTN</name>
<sequence length="177" mass="18824">MTRYAALLRGINVGGHNKVPMADLRALLSGLGYTEVGTLLQSGNAAFTAAEDDPDRIAAAIEDALREQMGLSVTVMARTAADLQRVVRGIPFAVRDPAKCAVAFLNTAVDRDRLAALDPAAYAPEELVAGERELYLYFPNGLGRAKLTPVLGSYLPGPATVRNWSTTKRLLALVEGG</sequence>
<evidence type="ECO:0000313" key="1">
    <source>
        <dbReference type="EMBL" id="NYI94176.1"/>
    </source>
</evidence>
<dbReference type="PIRSF" id="PIRSF008502">
    <property type="entry name" value="UCP008502"/>
    <property type="match status" value="1"/>
</dbReference>
<dbReference type="PANTHER" id="PTHR36439">
    <property type="entry name" value="BLL4334 PROTEIN"/>
    <property type="match status" value="1"/>
</dbReference>
<dbReference type="InterPro" id="IPR012545">
    <property type="entry name" value="DUF1697"/>
</dbReference>
<proteinExistence type="predicted"/>
<dbReference type="AlphaFoldDB" id="A0A853BI20"/>
<organism evidence="1 2">
    <name type="scientific">Streptomonospora nanhaiensis</name>
    <dbReference type="NCBI Taxonomy" id="1323731"/>
    <lineage>
        <taxon>Bacteria</taxon>
        <taxon>Bacillati</taxon>
        <taxon>Actinomycetota</taxon>
        <taxon>Actinomycetes</taxon>
        <taxon>Streptosporangiales</taxon>
        <taxon>Nocardiopsidaceae</taxon>
        <taxon>Streptomonospora</taxon>
    </lineage>
</organism>
<dbReference type="RefSeq" id="WP_179765878.1">
    <property type="nucleotide sequence ID" value="NZ_JACCFO010000001.1"/>
</dbReference>
<accession>A0A853BI20</accession>
<keyword evidence="2" id="KW-1185">Reference proteome</keyword>
<protein>
    <submittedName>
        <fullName evidence="1">Uncharacterized protein (DUF1697 family)</fullName>
    </submittedName>
</protein>
<dbReference type="SUPFAM" id="SSF160379">
    <property type="entry name" value="SP0830-like"/>
    <property type="match status" value="1"/>
</dbReference>
<dbReference type="Pfam" id="PF08002">
    <property type="entry name" value="DUF1697"/>
    <property type="match status" value="1"/>
</dbReference>
<dbReference type="EMBL" id="JACCFO010000001">
    <property type="protein sequence ID" value="NYI94176.1"/>
    <property type="molecule type" value="Genomic_DNA"/>
</dbReference>